<proteinExistence type="predicted"/>
<dbReference type="InterPro" id="IPR015655">
    <property type="entry name" value="PP2C"/>
</dbReference>
<name>A0A9P5SPP7_9FUNG</name>
<feature type="region of interest" description="Disordered" evidence="1">
    <location>
        <begin position="863"/>
        <end position="893"/>
    </location>
</feature>
<dbReference type="SUPFAM" id="SSF81606">
    <property type="entry name" value="PP2C-like"/>
    <property type="match status" value="1"/>
</dbReference>
<feature type="region of interest" description="Disordered" evidence="1">
    <location>
        <begin position="285"/>
        <end position="392"/>
    </location>
</feature>
<feature type="compositionally biased region" description="Low complexity" evidence="1">
    <location>
        <begin position="325"/>
        <end position="339"/>
    </location>
</feature>
<keyword evidence="4" id="KW-1185">Reference proteome</keyword>
<dbReference type="PROSITE" id="PS51746">
    <property type="entry name" value="PPM_2"/>
    <property type="match status" value="1"/>
</dbReference>
<protein>
    <submittedName>
        <fullName evidence="3">Protein phosphatase 1L</fullName>
    </submittedName>
</protein>
<feature type="compositionally biased region" description="Pro residues" evidence="1">
    <location>
        <begin position="105"/>
        <end position="114"/>
    </location>
</feature>
<gene>
    <name evidence="3" type="primary">PPM1L_1</name>
    <name evidence="3" type="ORF">BG006_001256</name>
</gene>
<feature type="compositionally biased region" description="Basic residues" evidence="1">
    <location>
        <begin position="292"/>
        <end position="320"/>
    </location>
</feature>
<dbReference type="PANTHER" id="PTHR13832:SF668">
    <property type="entry name" value="PROTEIN PHOSPHATASE 2C 39-RELATED"/>
    <property type="match status" value="1"/>
</dbReference>
<reference evidence="3" key="1">
    <citation type="journal article" date="2020" name="Fungal Divers.">
        <title>Resolving the Mortierellaceae phylogeny through synthesis of multi-gene phylogenetics and phylogenomics.</title>
        <authorList>
            <person name="Vandepol N."/>
            <person name="Liber J."/>
            <person name="Desiro A."/>
            <person name="Na H."/>
            <person name="Kennedy M."/>
            <person name="Barry K."/>
            <person name="Grigoriev I.V."/>
            <person name="Miller A.N."/>
            <person name="O'Donnell K."/>
            <person name="Stajich J.E."/>
            <person name="Bonito G."/>
        </authorList>
    </citation>
    <scope>NUCLEOTIDE SEQUENCE</scope>
    <source>
        <strain evidence="3">NVP1</strain>
    </source>
</reference>
<dbReference type="GO" id="GO:0004722">
    <property type="term" value="F:protein serine/threonine phosphatase activity"/>
    <property type="evidence" value="ECO:0007669"/>
    <property type="project" value="InterPro"/>
</dbReference>
<feature type="compositionally biased region" description="Low complexity" evidence="1">
    <location>
        <begin position="361"/>
        <end position="378"/>
    </location>
</feature>
<dbReference type="Gene3D" id="3.60.40.10">
    <property type="entry name" value="PPM-type phosphatase domain"/>
    <property type="match status" value="1"/>
</dbReference>
<dbReference type="CDD" id="cd00143">
    <property type="entry name" value="PP2Cc"/>
    <property type="match status" value="1"/>
</dbReference>
<feature type="compositionally biased region" description="Low complexity" evidence="1">
    <location>
        <begin position="1"/>
        <end position="30"/>
    </location>
</feature>
<comment type="caution">
    <text evidence="3">The sequence shown here is derived from an EMBL/GenBank/DDBJ whole genome shotgun (WGS) entry which is preliminary data.</text>
</comment>
<organism evidence="3 4">
    <name type="scientific">Podila minutissima</name>
    <dbReference type="NCBI Taxonomy" id="64525"/>
    <lineage>
        <taxon>Eukaryota</taxon>
        <taxon>Fungi</taxon>
        <taxon>Fungi incertae sedis</taxon>
        <taxon>Mucoromycota</taxon>
        <taxon>Mortierellomycotina</taxon>
        <taxon>Mortierellomycetes</taxon>
        <taxon>Mortierellales</taxon>
        <taxon>Mortierellaceae</taxon>
        <taxon>Podila</taxon>
    </lineage>
</organism>
<feature type="domain" description="PPM-type phosphatase" evidence="2">
    <location>
        <begin position="464"/>
        <end position="811"/>
    </location>
</feature>
<evidence type="ECO:0000259" key="2">
    <source>
        <dbReference type="PROSITE" id="PS51746"/>
    </source>
</evidence>
<dbReference type="InterPro" id="IPR001932">
    <property type="entry name" value="PPM-type_phosphatase-like_dom"/>
</dbReference>
<dbReference type="PANTHER" id="PTHR13832">
    <property type="entry name" value="PROTEIN PHOSPHATASE 2C"/>
    <property type="match status" value="1"/>
</dbReference>
<evidence type="ECO:0000313" key="4">
    <source>
        <dbReference type="Proteomes" id="UP000696485"/>
    </source>
</evidence>
<feature type="compositionally biased region" description="Acidic residues" evidence="1">
    <location>
        <begin position="865"/>
        <end position="874"/>
    </location>
</feature>
<dbReference type="EMBL" id="JAAAUY010000124">
    <property type="protein sequence ID" value="KAF9334906.1"/>
    <property type="molecule type" value="Genomic_DNA"/>
</dbReference>
<dbReference type="Pfam" id="PF00481">
    <property type="entry name" value="PP2C"/>
    <property type="match status" value="1"/>
</dbReference>
<dbReference type="SMART" id="SM00332">
    <property type="entry name" value="PP2Cc"/>
    <property type="match status" value="1"/>
</dbReference>
<evidence type="ECO:0000313" key="3">
    <source>
        <dbReference type="EMBL" id="KAF9334906.1"/>
    </source>
</evidence>
<dbReference type="InterPro" id="IPR036457">
    <property type="entry name" value="PPM-type-like_dom_sf"/>
</dbReference>
<feature type="compositionally biased region" description="Low complexity" evidence="1">
    <location>
        <begin position="69"/>
        <end position="84"/>
    </location>
</feature>
<sequence>MDPHLHAAALSAPSHSLPSPTSPSSSASSLIVVDDSPQEEDAEEGREEEEEEGGEDDYEGRENECIDITPTTEESVSTETNTPEPEQPKAMDTVQLRSTRRQAHPSPPSPPSPSPIQDKMSSSSATFKATSSSNGAGEKQQKQDQGQEPGSFAEGTEIIFERRNERPLSEDLIPLEEFPHDEPLPALERFDLAPEQLKHPLFVAIAKTLLVQGNAWQSALDLVDGIRYFNLANLGGRTPKGSVQGAISTALTLAHQLKRIEPIEKEKLLNITYYRVAPEILDGVSTSEPRAHPRTRPRAIQRTAPIRRKPTGTVKRKKKPMSTWGSDSLSSDGSLSSGSSDDEVDHRHKLVKSNNGRYLDSSSAKRTRAGSSASSSSSPDQMDTIPNGLKKLPKGYVYDTEINQSTLMHLSINPSQTGEFIEHLRQVLFKNINERENNYPDRRGEFGLDLTQEPSMFAVEQQTGYAYPRLRNSGRSRLQKEECEDGFAISDLKHNNTFLGRLFCITDGHGGRACSNFVIATIPGAMQVILGKYKPSDISLPSVQETIKRQITEALRLIDKEYLEYKKQQYLLFKAKAIPNDPGSDGTTLIVNIFIDKWIINVNLGDSRSMISSRDITGRWNVDFYSEDHTPSLERLAHTIYANGGEFVTHDDKVIRFDPNLKSDKKHRVSLKEARIRVKDAASNAYGIPYRTRNGQCASVNLGACIGDVLYKLDPVNPVLSCTPDVTFIDITKIQQGYLIMASDGLWDYVKRGGKIQDQNAAVSQFVGDKLDRGWNHQRIVCSLSDREGAMALYSDSIQEYDDFTAIVITFNQEQLKQQQQRRREHDENQRMVLQQQKLLAQQRQKEIEEIQRLQQQQLLISMEQEADEQETETDVSSIGADSPPASAPSSDIVVANQLNVASKNVKSVSEE</sequence>
<feature type="compositionally biased region" description="Low complexity" evidence="1">
    <location>
        <begin position="121"/>
        <end position="133"/>
    </location>
</feature>
<accession>A0A9P5SPP7</accession>
<feature type="compositionally biased region" description="Low complexity" evidence="1">
    <location>
        <begin position="875"/>
        <end position="893"/>
    </location>
</feature>
<feature type="region of interest" description="Disordered" evidence="1">
    <location>
        <begin position="1"/>
        <end position="154"/>
    </location>
</feature>
<evidence type="ECO:0000256" key="1">
    <source>
        <dbReference type="SAM" id="MobiDB-lite"/>
    </source>
</evidence>
<dbReference type="AlphaFoldDB" id="A0A9P5SPP7"/>
<feature type="compositionally biased region" description="Acidic residues" evidence="1">
    <location>
        <begin position="36"/>
        <end position="59"/>
    </location>
</feature>
<dbReference type="Proteomes" id="UP000696485">
    <property type="component" value="Unassembled WGS sequence"/>
</dbReference>